<dbReference type="EMBL" id="QUSY01003477">
    <property type="protein sequence ID" value="RHY17404.1"/>
    <property type="molecule type" value="Genomic_DNA"/>
</dbReference>
<proteinExistence type="predicted"/>
<keyword evidence="2" id="KW-1185">Reference proteome</keyword>
<dbReference type="Proteomes" id="UP000285060">
    <property type="component" value="Unassembled WGS sequence"/>
</dbReference>
<reference evidence="1 2" key="1">
    <citation type="submission" date="2018-08" db="EMBL/GenBank/DDBJ databases">
        <title>Aphanomyces genome sequencing and annotation.</title>
        <authorList>
            <person name="Minardi D."/>
            <person name="Oidtmann B."/>
            <person name="Van Der Giezen M."/>
            <person name="Studholme D.J."/>
        </authorList>
    </citation>
    <scope>NUCLEOTIDE SEQUENCE [LARGE SCALE GENOMIC DNA]</scope>
    <source>
        <strain evidence="1 2">NJM0002</strain>
    </source>
</reference>
<feature type="non-terminal residue" evidence="1">
    <location>
        <position position="1"/>
    </location>
</feature>
<dbReference type="VEuPathDB" id="FungiDB:H310_14900"/>
<evidence type="ECO:0000313" key="2">
    <source>
        <dbReference type="Proteomes" id="UP000285060"/>
    </source>
</evidence>
<gene>
    <name evidence="1" type="ORF">DYB32_010527</name>
</gene>
<evidence type="ECO:0000313" key="1">
    <source>
        <dbReference type="EMBL" id="RHY17404.1"/>
    </source>
</evidence>
<organism evidence="1 2">
    <name type="scientific">Aphanomyces invadans</name>
    <dbReference type="NCBI Taxonomy" id="157072"/>
    <lineage>
        <taxon>Eukaryota</taxon>
        <taxon>Sar</taxon>
        <taxon>Stramenopiles</taxon>
        <taxon>Oomycota</taxon>
        <taxon>Saprolegniomycetes</taxon>
        <taxon>Saprolegniales</taxon>
        <taxon>Verrucalvaceae</taxon>
        <taxon>Aphanomyces</taxon>
    </lineage>
</organism>
<sequence length="221" mass="24450">APRFCACLPGVCGPNQRATDRWRYTIRDARSACVDHFTKCRVALWDFNRLCDEITESEWIAWFSRAFEEEPRDLDTLKRHLAVEHDNQEWVLKDEGKVVVGLMVKAAKPWSPDGVTKSDTPSAPARKPAACLKQKSTAPKWNATHKARPTANVFDLGPNHSIEAGATVAGIAVVENLLLDWGANVNVTYVGLITALEKADVATQVVAYDTPTALYPYGKKT</sequence>
<name>A0A418AFV2_9STRA</name>
<dbReference type="AlphaFoldDB" id="A0A418AFV2"/>
<accession>A0A418AFV2</accession>
<comment type="caution">
    <text evidence="1">The sequence shown here is derived from an EMBL/GenBank/DDBJ whole genome shotgun (WGS) entry which is preliminary data.</text>
</comment>
<protein>
    <submittedName>
        <fullName evidence="1">Uncharacterized protein</fullName>
    </submittedName>
</protein>